<dbReference type="AlphaFoldDB" id="A0A7G1PGA1"/>
<dbReference type="KEGG" id="sgm:GCM10017557_77260"/>
<dbReference type="Gene3D" id="3.60.10.10">
    <property type="entry name" value="Endonuclease/exonuclease/phosphatase"/>
    <property type="match status" value="1"/>
</dbReference>
<keyword evidence="5" id="KW-1185">Reference proteome</keyword>
<dbReference type="InterPro" id="IPR005135">
    <property type="entry name" value="Endo/exonuclease/phosphatase"/>
</dbReference>
<dbReference type="Pfam" id="PF03372">
    <property type="entry name" value="Exo_endo_phos"/>
    <property type="match status" value="1"/>
</dbReference>
<evidence type="ECO:0000256" key="2">
    <source>
        <dbReference type="SAM" id="SignalP"/>
    </source>
</evidence>
<gene>
    <name evidence="4" type="ORF">GCM10017557_77260</name>
</gene>
<evidence type="ECO:0000256" key="1">
    <source>
        <dbReference type="SAM" id="MobiDB-lite"/>
    </source>
</evidence>
<feature type="domain" description="Endonuclease/exonuclease/phosphatase" evidence="3">
    <location>
        <begin position="41"/>
        <end position="281"/>
    </location>
</feature>
<sequence>MVTALLCVLVALPARSGAASRAAVVPDTSRGHYAGHVGYVGTFNIYGNIGHRGDAGDWIRDEADTISELTLGDMDRWLFIGLQEVCQAQGERLARELGMRSAFVDTGTDCADGQPYGNALLFHEAVRILPPALLPNTDGRGGERGIICAVVRAPESPESPDGAYRSDGSGRSGPPVTACSTHLSVGRTRDRERQEQTEFIHDDWKPDGTHPLGADGPVVLAGDLNAPPDARELDVWYGGDGSEASGPPESGPPYTRPTYDDGRKIDYLFTWGERGERSAGRWHRTGTRRTVNSDHSFYYSELSTGTG</sequence>
<name>A0A7G1PGA1_9ACTN</name>
<feature type="region of interest" description="Disordered" evidence="1">
    <location>
        <begin position="154"/>
        <end position="197"/>
    </location>
</feature>
<keyword evidence="2" id="KW-0732">Signal</keyword>
<evidence type="ECO:0000313" key="4">
    <source>
        <dbReference type="EMBL" id="BCL32867.1"/>
    </source>
</evidence>
<dbReference type="EMBL" id="AP023440">
    <property type="protein sequence ID" value="BCL32867.1"/>
    <property type="molecule type" value="Genomic_DNA"/>
</dbReference>
<feature type="chain" id="PRO_5028873051" description="Endonuclease/exonuclease/phosphatase domain-containing protein" evidence="2">
    <location>
        <begin position="19"/>
        <end position="307"/>
    </location>
</feature>
<dbReference type="Proteomes" id="UP000516444">
    <property type="component" value="Chromosome"/>
</dbReference>
<evidence type="ECO:0000259" key="3">
    <source>
        <dbReference type="Pfam" id="PF03372"/>
    </source>
</evidence>
<feature type="compositionally biased region" description="Basic and acidic residues" evidence="1">
    <location>
        <begin position="187"/>
        <end position="197"/>
    </location>
</feature>
<organism evidence="4 5">
    <name type="scientific">Streptomyces aurantiacus</name>
    <dbReference type="NCBI Taxonomy" id="47760"/>
    <lineage>
        <taxon>Bacteria</taxon>
        <taxon>Bacillati</taxon>
        <taxon>Actinomycetota</taxon>
        <taxon>Actinomycetes</taxon>
        <taxon>Kitasatosporales</taxon>
        <taxon>Streptomycetaceae</taxon>
        <taxon>Streptomyces</taxon>
        <taxon>Streptomyces aurantiacus group</taxon>
    </lineage>
</organism>
<accession>A0A7G1PGA1</accession>
<feature type="region of interest" description="Disordered" evidence="1">
    <location>
        <begin position="239"/>
        <end position="259"/>
    </location>
</feature>
<reference evidence="4 5" key="1">
    <citation type="journal article" date="2014" name="Int. J. Syst. Evol. Microbiol.">
        <title>Complete genome sequence of Corynebacterium casei LMG S-19264T (=DSM 44701T), isolated from a smear-ripened cheese.</title>
        <authorList>
            <consortium name="US DOE Joint Genome Institute (JGI-PGF)"/>
            <person name="Walter F."/>
            <person name="Albersmeier A."/>
            <person name="Kalinowski J."/>
            <person name="Ruckert C."/>
        </authorList>
    </citation>
    <scope>NUCLEOTIDE SEQUENCE [LARGE SCALE GENOMIC DNA]</scope>
    <source>
        <strain evidence="4 5">JCM 4677</strain>
    </source>
</reference>
<dbReference type="InterPro" id="IPR036691">
    <property type="entry name" value="Endo/exonu/phosph_ase_sf"/>
</dbReference>
<protein>
    <recommendedName>
        <fullName evidence="3">Endonuclease/exonuclease/phosphatase domain-containing protein</fullName>
    </recommendedName>
</protein>
<evidence type="ECO:0000313" key="5">
    <source>
        <dbReference type="Proteomes" id="UP000516444"/>
    </source>
</evidence>
<dbReference type="GO" id="GO:0003824">
    <property type="term" value="F:catalytic activity"/>
    <property type="evidence" value="ECO:0007669"/>
    <property type="project" value="InterPro"/>
</dbReference>
<feature type="signal peptide" evidence="2">
    <location>
        <begin position="1"/>
        <end position="18"/>
    </location>
</feature>
<proteinExistence type="predicted"/>
<dbReference type="SUPFAM" id="SSF56219">
    <property type="entry name" value="DNase I-like"/>
    <property type="match status" value="1"/>
</dbReference>